<dbReference type="Gene3D" id="1.10.443.10">
    <property type="entry name" value="Intergrase catalytic core"/>
    <property type="match status" value="1"/>
</dbReference>
<dbReference type="Pfam" id="PF00589">
    <property type="entry name" value="Phage_integrase"/>
    <property type="match status" value="1"/>
</dbReference>
<evidence type="ECO:0000256" key="1">
    <source>
        <dbReference type="ARBA" id="ARBA00023172"/>
    </source>
</evidence>
<dbReference type="AlphaFoldDB" id="A0A0F9RAY1"/>
<name>A0A0F9RAY1_9ZZZZ</name>
<dbReference type="GO" id="GO:0015074">
    <property type="term" value="P:DNA integration"/>
    <property type="evidence" value="ECO:0007669"/>
    <property type="project" value="InterPro"/>
</dbReference>
<dbReference type="GO" id="GO:0006310">
    <property type="term" value="P:DNA recombination"/>
    <property type="evidence" value="ECO:0007669"/>
    <property type="project" value="UniProtKB-KW"/>
</dbReference>
<dbReference type="InterPro" id="IPR011010">
    <property type="entry name" value="DNA_brk_join_enz"/>
</dbReference>
<dbReference type="InterPro" id="IPR002104">
    <property type="entry name" value="Integrase_catalytic"/>
</dbReference>
<dbReference type="PROSITE" id="PS51898">
    <property type="entry name" value="TYR_RECOMBINASE"/>
    <property type="match status" value="1"/>
</dbReference>
<dbReference type="EMBL" id="LAZR01000961">
    <property type="protein sequence ID" value="KKN53670.1"/>
    <property type="molecule type" value="Genomic_DNA"/>
</dbReference>
<protein>
    <recommendedName>
        <fullName evidence="2">Tyr recombinase domain-containing protein</fullName>
    </recommendedName>
</protein>
<gene>
    <name evidence="3" type="ORF">LCGC14_0600150</name>
</gene>
<dbReference type="InterPro" id="IPR013762">
    <property type="entry name" value="Integrase-like_cat_sf"/>
</dbReference>
<comment type="caution">
    <text evidence="3">The sequence shown here is derived from an EMBL/GenBank/DDBJ whole genome shotgun (WGS) entry which is preliminary data.</text>
</comment>
<organism evidence="3">
    <name type="scientific">marine sediment metagenome</name>
    <dbReference type="NCBI Taxonomy" id="412755"/>
    <lineage>
        <taxon>unclassified sequences</taxon>
        <taxon>metagenomes</taxon>
        <taxon>ecological metagenomes</taxon>
    </lineage>
</organism>
<dbReference type="GO" id="GO:0003677">
    <property type="term" value="F:DNA binding"/>
    <property type="evidence" value="ECO:0007669"/>
    <property type="project" value="InterPro"/>
</dbReference>
<proteinExistence type="predicted"/>
<dbReference type="InterPro" id="IPR050090">
    <property type="entry name" value="Tyrosine_recombinase_XerCD"/>
</dbReference>
<evidence type="ECO:0000259" key="2">
    <source>
        <dbReference type="PROSITE" id="PS51898"/>
    </source>
</evidence>
<evidence type="ECO:0000313" key="3">
    <source>
        <dbReference type="EMBL" id="KKN53670.1"/>
    </source>
</evidence>
<feature type="domain" description="Tyr recombinase" evidence="2">
    <location>
        <begin position="79"/>
        <end position="268"/>
    </location>
</feature>
<dbReference type="PANTHER" id="PTHR30349:SF94">
    <property type="entry name" value="INTEGRASE_RECOMBINASE HI_1414-RELATED"/>
    <property type="match status" value="1"/>
</dbReference>
<sequence length="278" mass="32331">MSTLRKSDLDEFCHQRRYVDGVVGYTTYMDIGYIKSVIKKAGSYDINGSIKFIEDAMQHYKEDYKKSPKAALLEFKANERDTTISDKDFEYLRDGLFKRQEHHAAKIPYLTILDFAIATCMRVSEICRVTWRDFKEDRKTLFIRDRKHPTKKNFNQEIPLIGGAFEILRKRKAEAAISPNFNLDNRIFPYVADSVGAGWRVTRQKLIAEGINIEHIVFHDLRSFGITKLIKEGWDISKVAVVSGHTNLDVLNRIYARIRPSDIVEEYDRKIKQALTQD</sequence>
<accession>A0A0F9RAY1</accession>
<dbReference type="SUPFAM" id="SSF56349">
    <property type="entry name" value="DNA breaking-rejoining enzymes"/>
    <property type="match status" value="1"/>
</dbReference>
<dbReference type="PANTHER" id="PTHR30349">
    <property type="entry name" value="PHAGE INTEGRASE-RELATED"/>
    <property type="match status" value="1"/>
</dbReference>
<reference evidence="3" key="1">
    <citation type="journal article" date="2015" name="Nature">
        <title>Complex archaea that bridge the gap between prokaryotes and eukaryotes.</title>
        <authorList>
            <person name="Spang A."/>
            <person name="Saw J.H."/>
            <person name="Jorgensen S.L."/>
            <person name="Zaremba-Niedzwiedzka K."/>
            <person name="Martijn J."/>
            <person name="Lind A.E."/>
            <person name="van Eijk R."/>
            <person name="Schleper C."/>
            <person name="Guy L."/>
            <person name="Ettema T.J."/>
        </authorList>
    </citation>
    <scope>NUCLEOTIDE SEQUENCE</scope>
</reference>
<keyword evidence="1" id="KW-0233">DNA recombination</keyword>